<dbReference type="Proteomes" id="UP000185769">
    <property type="component" value="Unassembled WGS sequence"/>
</dbReference>
<dbReference type="STRING" id="1805280.AUJ22_02020"/>
<dbReference type="InterPro" id="IPR036583">
    <property type="entry name" value="23S_rRNA_IVS_sf"/>
</dbReference>
<dbReference type="EMBL" id="MNVM01000035">
    <property type="protein sequence ID" value="OIO29082.1"/>
    <property type="molecule type" value="Genomic_DNA"/>
</dbReference>
<evidence type="ECO:0000313" key="1">
    <source>
        <dbReference type="EMBL" id="OIO29082.1"/>
    </source>
</evidence>
<protein>
    <recommendedName>
        <fullName evidence="3">Four helix bundle protein</fullName>
    </recommendedName>
</protein>
<organism evidence="1 2">
    <name type="scientific">Candidatus Nomurabacteria bacterium CG1_02_31_12</name>
    <dbReference type="NCBI Taxonomy" id="1805280"/>
    <lineage>
        <taxon>Bacteria</taxon>
        <taxon>Candidatus Nomuraibacteriota</taxon>
    </lineage>
</organism>
<reference evidence="1 2" key="1">
    <citation type="journal article" date="2016" name="Environ. Microbiol.">
        <title>Genomic resolution of a cold subsurface aquifer community provides metabolic insights for novel microbes adapted to high CO concentrations.</title>
        <authorList>
            <person name="Probst A.J."/>
            <person name="Castelle C.J."/>
            <person name="Singh A."/>
            <person name="Brown C.T."/>
            <person name="Anantharaman K."/>
            <person name="Sharon I."/>
            <person name="Hug L.A."/>
            <person name="Burstein D."/>
            <person name="Emerson J.B."/>
            <person name="Thomas B.C."/>
            <person name="Banfield J.F."/>
        </authorList>
    </citation>
    <scope>NUCLEOTIDE SEQUENCE [LARGE SCALE GENOMIC DNA]</scope>
    <source>
        <strain evidence="1">CG1_02_31_12</strain>
    </source>
</reference>
<dbReference type="AlphaFoldDB" id="A0A1J4UW24"/>
<proteinExistence type="predicted"/>
<dbReference type="CDD" id="cd16376">
    <property type="entry name" value="Avd_like"/>
    <property type="match status" value="1"/>
</dbReference>
<dbReference type="InterPro" id="IPR055360">
    <property type="entry name" value="bAvd"/>
</dbReference>
<evidence type="ECO:0000313" key="2">
    <source>
        <dbReference type="Proteomes" id="UP000185769"/>
    </source>
</evidence>
<dbReference type="SUPFAM" id="SSF158446">
    <property type="entry name" value="IVS-encoded protein-like"/>
    <property type="match status" value="1"/>
</dbReference>
<gene>
    <name evidence="1" type="ORF">AUJ22_02020</name>
</gene>
<evidence type="ECO:0008006" key="3">
    <source>
        <dbReference type="Google" id="ProtNLM"/>
    </source>
</evidence>
<accession>A0A1J4UW24</accession>
<comment type="caution">
    <text evidence="1">The sequence shown here is derived from an EMBL/GenBank/DDBJ whole genome shotgun (WGS) entry which is preliminary data.</text>
</comment>
<sequence>MLVRAKESYKIWHTHLANISRVDRYTIGIKIDDLFLSLLELIFRATFACDKFEKLSLVSQAISKADLLKFFLQIGWEHKVVDHTIYSKIILQLDEVGRMLGGWRKSLQEKTPTNK</sequence>
<dbReference type="Gene3D" id="1.20.1440.60">
    <property type="entry name" value="23S rRNA-intervening sequence"/>
    <property type="match status" value="1"/>
</dbReference>
<name>A0A1J4UW24_9BACT</name>